<comment type="cofactor">
    <cofactor evidence="2">
        <name>methylcob(III)alamin</name>
        <dbReference type="ChEBI" id="CHEBI:28115"/>
    </cofactor>
</comment>
<dbReference type="InterPro" id="IPR000489">
    <property type="entry name" value="Pterin-binding_dom"/>
</dbReference>
<dbReference type="InterPro" id="IPR050554">
    <property type="entry name" value="Met_Synthase/Corrinoid"/>
</dbReference>
<keyword evidence="12 17" id="KW-0862">Zinc</keyword>
<evidence type="ECO:0000259" key="18">
    <source>
        <dbReference type="PROSITE" id="PS50970"/>
    </source>
</evidence>
<dbReference type="GO" id="GO:0032259">
    <property type="term" value="P:methylation"/>
    <property type="evidence" value="ECO:0007669"/>
    <property type="project" value="UniProtKB-KW"/>
</dbReference>
<dbReference type="AlphaFoldDB" id="A0A9Q0RIL3"/>
<evidence type="ECO:0000256" key="16">
    <source>
        <dbReference type="ARBA" id="ARBA00031040"/>
    </source>
</evidence>
<evidence type="ECO:0000256" key="3">
    <source>
        <dbReference type="ARBA" id="ARBA00005178"/>
    </source>
</evidence>
<dbReference type="Gene3D" id="3.20.20.20">
    <property type="entry name" value="Dihydropteroate synthase-like"/>
    <property type="match status" value="1"/>
</dbReference>
<name>A0A9Q0RIL3_BLOTA</name>
<dbReference type="GO" id="GO:0050667">
    <property type="term" value="P:homocysteine metabolic process"/>
    <property type="evidence" value="ECO:0007669"/>
    <property type="project" value="TreeGrafter"/>
</dbReference>
<evidence type="ECO:0000256" key="15">
    <source>
        <dbReference type="ARBA" id="ARBA00030163"/>
    </source>
</evidence>
<dbReference type="OMA" id="FNHELEN"/>
<feature type="domain" description="Pterin-binding" evidence="19">
    <location>
        <begin position="366"/>
        <end position="420"/>
    </location>
</feature>
<dbReference type="GO" id="GO:0031419">
    <property type="term" value="F:cobalamin binding"/>
    <property type="evidence" value="ECO:0007669"/>
    <property type="project" value="UniProtKB-KW"/>
</dbReference>
<feature type="binding site" evidence="17">
    <location>
        <position position="252"/>
    </location>
    <ligand>
        <name>Zn(2+)</name>
        <dbReference type="ChEBI" id="CHEBI:29105"/>
    </ligand>
</feature>
<evidence type="ECO:0000313" key="20">
    <source>
        <dbReference type="EMBL" id="KAJ6215844.1"/>
    </source>
</evidence>
<evidence type="ECO:0000256" key="12">
    <source>
        <dbReference type="ARBA" id="ARBA00022833"/>
    </source>
</evidence>
<keyword evidence="9 17" id="KW-0808">Transferase</keyword>
<keyword evidence="7" id="KW-0028">Amino-acid biosynthesis</keyword>
<keyword evidence="6 17" id="KW-0489">Methyltransferase</keyword>
<gene>
    <name evidence="20" type="ORF">RDWZM_010344</name>
</gene>
<evidence type="ECO:0000313" key="21">
    <source>
        <dbReference type="Proteomes" id="UP001142055"/>
    </source>
</evidence>
<comment type="caution">
    <text evidence="20">The sequence shown here is derived from an EMBL/GenBank/DDBJ whole genome shotgun (WGS) entry which is preliminary data.</text>
</comment>
<dbReference type="PROSITE" id="PS50972">
    <property type="entry name" value="PTERIN_BINDING"/>
    <property type="match status" value="1"/>
</dbReference>
<feature type="binding site" evidence="17">
    <location>
        <position position="317"/>
    </location>
    <ligand>
        <name>Zn(2+)</name>
        <dbReference type="ChEBI" id="CHEBI:29105"/>
    </ligand>
</feature>
<dbReference type="GO" id="GO:0005829">
    <property type="term" value="C:cytosol"/>
    <property type="evidence" value="ECO:0007669"/>
    <property type="project" value="TreeGrafter"/>
</dbReference>
<dbReference type="Pfam" id="PF00809">
    <property type="entry name" value="Pterin_bind"/>
    <property type="match status" value="1"/>
</dbReference>
<dbReference type="InterPro" id="IPR036589">
    <property type="entry name" value="HCY_dom_sf"/>
</dbReference>
<sequence length="420" mass="46478">MTRGSSKQRLIEALNSRILIIDGAMGTMIQRHKLEEADYRGTRFIDHPTSLKGNNDLLSLTRPDIIYSIHTEYLESGADIIETNTFSSTTIAQADYSCPELIYDLNCESAKIARKACDDYEAKHPDGGPKFVAGSLGPTNKTLSISPKVEDPAFRDIVWDTLVRAYIEQTEALLDGGVDLILIETIIDSANSKAAIFAVQSVLKDRDLIDTIPIFVSCTIVDKSGRTLSGQTSEAFIVSTEHANPLAIGLNCALGAADMEPFIKRISMFAPNRYVLCYPNAGLPNVFGEYDETPKQMAQVLGRYAEQGVVNIVGGCCGSTPDHIREICQEMNKHRPRMVEERDLFTQNVTFLSGLEPFQIDKNMLFVNIGERCNVAGSKRFARLIRTKKYTEALQVAKDQVESGAQVLDINMDDGKLFVF</sequence>
<dbReference type="GO" id="GO:0008705">
    <property type="term" value="F:methionine synthase activity"/>
    <property type="evidence" value="ECO:0007669"/>
    <property type="project" value="UniProtKB-EC"/>
</dbReference>
<keyword evidence="14" id="KW-0170">Cobalt</keyword>
<evidence type="ECO:0000256" key="4">
    <source>
        <dbReference type="ARBA" id="ARBA00010398"/>
    </source>
</evidence>
<comment type="pathway">
    <text evidence="3">Amino-acid biosynthesis; L-methionine biosynthesis via de novo pathway; L-methionine from L-homocysteine (MetH route): step 1/1.</text>
</comment>
<evidence type="ECO:0000256" key="9">
    <source>
        <dbReference type="ARBA" id="ARBA00022679"/>
    </source>
</evidence>
<dbReference type="InterPro" id="IPR011005">
    <property type="entry name" value="Dihydropteroate_synth-like_sf"/>
</dbReference>
<comment type="similarity">
    <text evidence="4">Belongs to the vitamin-B12 dependent methionine synthase family.</text>
</comment>
<evidence type="ECO:0000256" key="14">
    <source>
        <dbReference type="ARBA" id="ARBA00023285"/>
    </source>
</evidence>
<evidence type="ECO:0000256" key="13">
    <source>
        <dbReference type="ARBA" id="ARBA00023167"/>
    </source>
</evidence>
<dbReference type="InterPro" id="IPR003726">
    <property type="entry name" value="HCY_dom"/>
</dbReference>
<keyword evidence="13" id="KW-0486">Methionine biosynthesis</keyword>
<reference evidence="20" key="1">
    <citation type="submission" date="2022-12" db="EMBL/GenBank/DDBJ databases">
        <title>Genome assemblies of Blomia tropicalis.</title>
        <authorList>
            <person name="Cui Y."/>
        </authorList>
    </citation>
    <scope>NUCLEOTIDE SEQUENCE</scope>
    <source>
        <tissue evidence="20">Adult mites</tissue>
    </source>
</reference>
<feature type="binding site" evidence="17">
    <location>
        <position position="316"/>
    </location>
    <ligand>
        <name>Zn(2+)</name>
        <dbReference type="ChEBI" id="CHEBI:29105"/>
    </ligand>
</feature>
<dbReference type="EC" id="2.1.1.13" evidence="5"/>
<keyword evidence="21" id="KW-1185">Reference proteome</keyword>
<dbReference type="FunFam" id="3.20.20.330:FF:000001">
    <property type="entry name" value="Methionine synthase"/>
    <property type="match status" value="1"/>
</dbReference>
<dbReference type="PANTHER" id="PTHR45833">
    <property type="entry name" value="METHIONINE SYNTHASE"/>
    <property type="match status" value="1"/>
</dbReference>
<evidence type="ECO:0000259" key="19">
    <source>
        <dbReference type="PROSITE" id="PS50972"/>
    </source>
</evidence>
<evidence type="ECO:0000256" key="5">
    <source>
        <dbReference type="ARBA" id="ARBA00012032"/>
    </source>
</evidence>
<keyword evidence="11 17" id="KW-0479">Metal-binding</keyword>
<organism evidence="20 21">
    <name type="scientific">Blomia tropicalis</name>
    <name type="common">Mite</name>
    <dbReference type="NCBI Taxonomy" id="40697"/>
    <lineage>
        <taxon>Eukaryota</taxon>
        <taxon>Metazoa</taxon>
        <taxon>Ecdysozoa</taxon>
        <taxon>Arthropoda</taxon>
        <taxon>Chelicerata</taxon>
        <taxon>Arachnida</taxon>
        <taxon>Acari</taxon>
        <taxon>Acariformes</taxon>
        <taxon>Sarcoptiformes</taxon>
        <taxon>Astigmata</taxon>
        <taxon>Glycyphagoidea</taxon>
        <taxon>Echimyopodidae</taxon>
        <taxon>Blomia</taxon>
    </lineage>
</organism>
<dbReference type="GO" id="GO:0046653">
    <property type="term" value="P:tetrahydrofolate metabolic process"/>
    <property type="evidence" value="ECO:0007669"/>
    <property type="project" value="TreeGrafter"/>
</dbReference>
<keyword evidence="8" id="KW-0846">Cobalamin</keyword>
<dbReference type="EMBL" id="JAPWDV010000004">
    <property type="protein sequence ID" value="KAJ6215844.1"/>
    <property type="molecule type" value="Genomic_DNA"/>
</dbReference>
<evidence type="ECO:0000256" key="11">
    <source>
        <dbReference type="ARBA" id="ARBA00022723"/>
    </source>
</evidence>
<evidence type="ECO:0000256" key="8">
    <source>
        <dbReference type="ARBA" id="ARBA00022628"/>
    </source>
</evidence>
<evidence type="ECO:0000256" key="6">
    <source>
        <dbReference type="ARBA" id="ARBA00022603"/>
    </source>
</evidence>
<dbReference type="Pfam" id="PF02574">
    <property type="entry name" value="S-methyl_trans"/>
    <property type="match status" value="1"/>
</dbReference>
<evidence type="ECO:0000256" key="10">
    <source>
        <dbReference type="ARBA" id="ARBA00022691"/>
    </source>
</evidence>
<comment type="cofactor">
    <cofactor evidence="1 17">
        <name>Zn(2+)</name>
        <dbReference type="ChEBI" id="CHEBI:29105"/>
    </cofactor>
</comment>
<keyword evidence="10" id="KW-0949">S-adenosyl-L-methionine</keyword>
<evidence type="ECO:0000256" key="2">
    <source>
        <dbReference type="ARBA" id="ARBA00001956"/>
    </source>
</evidence>
<accession>A0A9Q0RIL3</accession>
<evidence type="ECO:0000256" key="17">
    <source>
        <dbReference type="PROSITE-ProRule" id="PRU00333"/>
    </source>
</evidence>
<feature type="domain" description="Hcy-binding" evidence="18">
    <location>
        <begin position="7"/>
        <end position="331"/>
    </location>
</feature>
<dbReference type="PANTHER" id="PTHR45833:SF1">
    <property type="entry name" value="METHIONINE SYNTHASE"/>
    <property type="match status" value="1"/>
</dbReference>
<dbReference type="GO" id="GO:0046872">
    <property type="term" value="F:metal ion binding"/>
    <property type="evidence" value="ECO:0007669"/>
    <property type="project" value="UniProtKB-KW"/>
</dbReference>
<evidence type="ECO:0000256" key="1">
    <source>
        <dbReference type="ARBA" id="ARBA00001947"/>
    </source>
</evidence>
<dbReference type="Proteomes" id="UP001142055">
    <property type="component" value="Chromosome 4"/>
</dbReference>
<dbReference type="SUPFAM" id="SSF82282">
    <property type="entry name" value="Homocysteine S-methyltransferase"/>
    <property type="match status" value="1"/>
</dbReference>
<protein>
    <recommendedName>
        <fullName evidence="5">methionine synthase</fullName>
        <ecNumber evidence="5">2.1.1.13</ecNumber>
    </recommendedName>
    <alternativeName>
        <fullName evidence="16">5-methyltetrahydrofolate--homocysteine methyltransferase</fullName>
    </alternativeName>
    <alternativeName>
        <fullName evidence="15">Vitamin-B12 dependent methionine synthase</fullName>
    </alternativeName>
</protein>
<dbReference type="PROSITE" id="PS50970">
    <property type="entry name" value="HCY"/>
    <property type="match status" value="1"/>
</dbReference>
<evidence type="ECO:0000256" key="7">
    <source>
        <dbReference type="ARBA" id="ARBA00022605"/>
    </source>
</evidence>
<proteinExistence type="inferred from homology"/>
<dbReference type="Gene3D" id="3.20.20.330">
    <property type="entry name" value="Homocysteine-binding-like domain"/>
    <property type="match status" value="1"/>
</dbReference>